<dbReference type="OrthoDB" id="5589010at2759"/>
<dbReference type="AlphaFoldDB" id="A0A2C6KHC3"/>
<organism evidence="2 3">
    <name type="scientific">Cystoisospora suis</name>
    <dbReference type="NCBI Taxonomy" id="483139"/>
    <lineage>
        <taxon>Eukaryota</taxon>
        <taxon>Sar</taxon>
        <taxon>Alveolata</taxon>
        <taxon>Apicomplexa</taxon>
        <taxon>Conoidasida</taxon>
        <taxon>Coccidia</taxon>
        <taxon>Eucoccidiorida</taxon>
        <taxon>Eimeriorina</taxon>
        <taxon>Sarcocystidae</taxon>
        <taxon>Cystoisospora</taxon>
    </lineage>
</organism>
<dbReference type="RefSeq" id="XP_067917526.1">
    <property type="nucleotide sequence ID" value="XM_068070498.1"/>
</dbReference>
<evidence type="ECO:0000256" key="1">
    <source>
        <dbReference type="SAM" id="MobiDB-lite"/>
    </source>
</evidence>
<name>A0A2C6KHC3_9APIC</name>
<feature type="region of interest" description="Disordered" evidence="1">
    <location>
        <begin position="148"/>
        <end position="209"/>
    </location>
</feature>
<sequence>MAQGEERSAPAQDLDASSSTCAVEENGEASAEKGTGQGEGGPSYGFLTSLPSSEAESIQAQIMRQLEVIMVGQRGGGGPGEAGEEETSIQEDLSVLNEYVWHLLTQEVANQERLKKELLEFLQTNTEPFVTWLHEVLSRRDPSGAMLMAPVGGGAKGGDMVDDGAVTPRSRPLEGEEEETGVREKSYERDGRRRSRESSSRHESSRHRD</sequence>
<gene>
    <name evidence="2" type="ORF">CSUI_010394</name>
</gene>
<feature type="non-terminal residue" evidence="2">
    <location>
        <position position="209"/>
    </location>
</feature>
<evidence type="ECO:0000313" key="2">
    <source>
        <dbReference type="EMBL" id="PHJ15794.1"/>
    </source>
</evidence>
<feature type="compositionally biased region" description="Basic and acidic residues" evidence="1">
    <location>
        <begin position="180"/>
        <end position="203"/>
    </location>
</feature>
<protein>
    <submittedName>
        <fullName evidence="2">Zinc finger (Ccch type)</fullName>
    </submittedName>
</protein>
<dbReference type="VEuPathDB" id="ToxoDB:CSUI_010394"/>
<dbReference type="GeneID" id="94433709"/>
<dbReference type="EMBL" id="MIGC01007316">
    <property type="protein sequence ID" value="PHJ15794.1"/>
    <property type="molecule type" value="Genomic_DNA"/>
</dbReference>
<accession>A0A2C6KHC3</accession>
<comment type="caution">
    <text evidence="2">The sequence shown here is derived from an EMBL/GenBank/DDBJ whole genome shotgun (WGS) entry which is preliminary data.</text>
</comment>
<keyword evidence="3" id="KW-1185">Reference proteome</keyword>
<dbReference type="Proteomes" id="UP000221165">
    <property type="component" value="Unassembled WGS sequence"/>
</dbReference>
<feature type="region of interest" description="Disordered" evidence="1">
    <location>
        <begin position="1"/>
        <end position="49"/>
    </location>
</feature>
<evidence type="ECO:0000313" key="3">
    <source>
        <dbReference type="Proteomes" id="UP000221165"/>
    </source>
</evidence>
<proteinExistence type="predicted"/>
<reference evidence="2 3" key="1">
    <citation type="journal article" date="2017" name="Int. J. Parasitol.">
        <title>The genome of the protozoan parasite Cystoisospora suis and a reverse vaccinology approach to identify vaccine candidates.</title>
        <authorList>
            <person name="Palmieri N."/>
            <person name="Shrestha A."/>
            <person name="Ruttkowski B."/>
            <person name="Beck T."/>
            <person name="Vogl C."/>
            <person name="Tomley F."/>
            <person name="Blake D.P."/>
            <person name="Joachim A."/>
        </authorList>
    </citation>
    <scope>NUCLEOTIDE SEQUENCE [LARGE SCALE GENOMIC DNA]</scope>
    <source>
        <strain evidence="2 3">Wien I</strain>
    </source>
</reference>